<proteinExistence type="predicted"/>
<evidence type="ECO:0000313" key="2">
    <source>
        <dbReference type="Proteomes" id="UP000323426"/>
    </source>
</evidence>
<accession>A0A5M6DRI6</accession>
<dbReference type="EMBL" id="VWSF01000002">
    <property type="protein sequence ID" value="KAA5548800.1"/>
    <property type="molecule type" value="Genomic_DNA"/>
</dbReference>
<protein>
    <submittedName>
        <fullName evidence="1">Uncharacterized protein</fullName>
    </submittedName>
</protein>
<organism evidence="1 2">
    <name type="scientific">Adhaeribacter rhizoryzae</name>
    <dbReference type="NCBI Taxonomy" id="2607907"/>
    <lineage>
        <taxon>Bacteria</taxon>
        <taxon>Pseudomonadati</taxon>
        <taxon>Bacteroidota</taxon>
        <taxon>Cytophagia</taxon>
        <taxon>Cytophagales</taxon>
        <taxon>Hymenobacteraceae</taxon>
        <taxon>Adhaeribacter</taxon>
    </lineage>
</organism>
<dbReference type="AlphaFoldDB" id="A0A5M6DRI6"/>
<sequence length="78" mass="9093">MKKGQDLFLKLDLTRFFPVQHKETEDFYAIDVAENPDFDEAALKDKFLCYPVVKARKPKLKSGVVLRREVLQPIPLML</sequence>
<dbReference type="Proteomes" id="UP000323426">
    <property type="component" value="Unassembled WGS sequence"/>
</dbReference>
<dbReference type="RefSeq" id="WP_150087127.1">
    <property type="nucleotide sequence ID" value="NZ_VWSF01000002.1"/>
</dbReference>
<keyword evidence="2" id="KW-1185">Reference proteome</keyword>
<name>A0A5M6DRI6_9BACT</name>
<evidence type="ECO:0000313" key="1">
    <source>
        <dbReference type="EMBL" id="KAA5548800.1"/>
    </source>
</evidence>
<reference evidence="1 2" key="1">
    <citation type="submission" date="2019-09" db="EMBL/GenBank/DDBJ databases">
        <title>Genome sequence and assembly of Adhaeribacter sp.</title>
        <authorList>
            <person name="Chhetri G."/>
        </authorList>
    </citation>
    <scope>NUCLEOTIDE SEQUENCE [LARGE SCALE GENOMIC DNA]</scope>
    <source>
        <strain evidence="1 2">DK36</strain>
    </source>
</reference>
<comment type="caution">
    <text evidence="1">The sequence shown here is derived from an EMBL/GenBank/DDBJ whole genome shotgun (WGS) entry which is preliminary data.</text>
</comment>
<gene>
    <name evidence="1" type="ORF">F0145_04615</name>
</gene>